<dbReference type="Gene3D" id="3.40.630.150">
    <property type="entry name" value="Malonyl-CoA decarboxylase, catalytic domain"/>
    <property type="match status" value="1"/>
</dbReference>
<dbReference type="Gene3D" id="1.20.140.90">
    <property type="entry name" value="Malonyl-CoA decarboxylase, oligemerization domain"/>
    <property type="match status" value="1"/>
</dbReference>
<dbReference type="Proteomes" id="UP000184444">
    <property type="component" value="Unassembled WGS sequence"/>
</dbReference>
<organism evidence="3 4">
    <name type="scientific">Paracoccus solventivorans</name>
    <dbReference type="NCBI Taxonomy" id="53463"/>
    <lineage>
        <taxon>Bacteria</taxon>
        <taxon>Pseudomonadati</taxon>
        <taxon>Pseudomonadota</taxon>
        <taxon>Alphaproteobacteria</taxon>
        <taxon>Rhodobacterales</taxon>
        <taxon>Paracoccaceae</taxon>
        <taxon>Paracoccus</taxon>
    </lineage>
</organism>
<dbReference type="InterPro" id="IPR035372">
    <property type="entry name" value="MCD_N"/>
</dbReference>
<name>A0A1M7JI02_9RHOB</name>
<gene>
    <name evidence="3" type="ORF">SAMN05444389_11218</name>
</gene>
<dbReference type="RefSeq" id="WP_073068414.1">
    <property type="nucleotide sequence ID" value="NZ_FRCK01000012.1"/>
</dbReference>
<evidence type="ECO:0000259" key="1">
    <source>
        <dbReference type="Pfam" id="PF05292"/>
    </source>
</evidence>
<dbReference type="Pfam" id="PF05292">
    <property type="entry name" value="MCD"/>
    <property type="match status" value="1"/>
</dbReference>
<dbReference type="STRING" id="53463.SAMN05444389_11218"/>
<dbReference type="AlphaFoldDB" id="A0A1M7JI02"/>
<reference evidence="4" key="1">
    <citation type="submission" date="2016-11" db="EMBL/GenBank/DDBJ databases">
        <authorList>
            <person name="Varghese N."/>
            <person name="Submissions S."/>
        </authorList>
    </citation>
    <scope>NUCLEOTIDE SEQUENCE [LARGE SCALE GENOMIC DNA]</scope>
    <source>
        <strain evidence="4">DSM 6637</strain>
    </source>
</reference>
<sequence length="438" mass="48399">MGRLSFFTGMMSGLFERVPRRGAARRGRASGDGLTELALALLSAQGEVSGTRLAGEILDEYREMDPAGRAAFFGWMAGALDVDPAAIIAAAERYRDAPDRRSYMALAEAAEPRRQELLRRLNQAPGATLDLVRMRLDLLRLLPDHPGLAALDVDFRHLFRSWFNRGFLVLRPIDWHTPANILEKIVEYEAVHAIDDWSDLQRRVMPQDRRCFAFFHPSMLEEPLIFVEVALCRGIPSSVQDLLAENRVAMDDEDTDTAVFYSISNCQEGLRGISFGNSLIKQVVAELHQELPQLRTFVTLSPIPGLMGHLRAQDDESARKLVAAAEAGDRDAIAALSDKLRTHAAIWLAEEKRPGGAPADPVARFHLGNGAELHLIHALADVSAQGLAQSASAMVSYLYDLDRVEANHEAFATQNTVVMSKDIRALLSRGKQTGKTKE</sequence>
<evidence type="ECO:0000313" key="4">
    <source>
        <dbReference type="Proteomes" id="UP000184444"/>
    </source>
</evidence>
<evidence type="ECO:0000313" key="3">
    <source>
        <dbReference type="EMBL" id="SHM52588.1"/>
    </source>
</evidence>
<feature type="domain" description="Malonyl-CoA decarboxylase C-terminal" evidence="1">
    <location>
        <begin position="166"/>
        <end position="400"/>
    </location>
</feature>
<dbReference type="InterPro" id="IPR042303">
    <property type="entry name" value="Malonyl_CoA_deC_C_sf"/>
</dbReference>
<accession>A0A1M7JI02</accession>
<keyword evidence="4" id="KW-1185">Reference proteome</keyword>
<dbReference type="GO" id="GO:0006633">
    <property type="term" value="P:fatty acid biosynthetic process"/>
    <property type="evidence" value="ECO:0007669"/>
    <property type="project" value="InterPro"/>
</dbReference>
<dbReference type="PANTHER" id="PTHR28641">
    <property type="match status" value="1"/>
</dbReference>
<dbReference type="GO" id="GO:0050080">
    <property type="term" value="F:malonyl-CoA decarboxylase activity"/>
    <property type="evidence" value="ECO:0007669"/>
    <property type="project" value="InterPro"/>
</dbReference>
<dbReference type="Pfam" id="PF17408">
    <property type="entry name" value="MCD_N"/>
    <property type="match status" value="1"/>
</dbReference>
<feature type="domain" description="Malonyl-CoA decarboxylase N-terminal" evidence="2">
    <location>
        <begin position="82"/>
        <end position="163"/>
    </location>
</feature>
<evidence type="ECO:0000259" key="2">
    <source>
        <dbReference type="Pfam" id="PF17408"/>
    </source>
</evidence>
<dbReference type="EMBL" id="FRCK01000012">
    <property type="protein sequence ID" value="SHM52588.1"/>
    <property type="molecule type" value="Genomic_DNA"/>
</dbReference>
<dbReference type="InterPro" id="IPR038351">
    <property type="entry name" value="MCD_N_sf"/>
</dbReference>
<dbReference type="OrthoDB" id="5292736at2"/>
<dbReference type="InterPro" id="IPR038917">
    <property type="entry name" value="Malonyl_CoA_deC"/>
</dbReference>
<dbReference type="PANTHER" id="PTHR28641:SF1">
    <property type="entry name" value="MALONYL-COA DECARBOXYLASE, MITOCHONDRIAL"/>
    <property type="match status" value="1"/>
</dbReference>
<protein>
    <submittedName>
        <fullName evidence="3">Malonyl-CoA decarboxylase</fullName>
    </submittedName>
</protein>
<dbReference type="InterPro" id="IPR007956">
    <property type="entry name" value="Malonyl_CoA_deC_C"/>
</dbReference>
<proteinExistence type="predicted"/>